<organism evidence="1">
    <name type="scientific">Flavobacterium columnare</name>
    <dbReference type="NCBI Taxonomy" id="996"/>
    <lineage>
        <taxon>Bacteria</taxon>
        <taxon>Pseudomonadati</taxon>
        <taxon>Bacteroidota</taxon>
        <taxon>Flavobacteriia</taxon>
        <taxon>Flavobacteriales</taxon>
        <taxon>Flavobacteriaceae</taxon>
        <taxon>Flavobacterium</taxon>
    </lineage>
</organism>
<proteinExistence type="predicted"/>
<comment type="caution">
    <text evidence="1">The sequence shown here is derived from an EMBL/GenBank/DDBJ whole genome shotgun (WGS) entry which is preliminary data.</text>
</comment>
<gene>
    <name evidence="1" type="ORF">EJB19_09815</name>
</gene>
<name>A0AA94F5C7_9FLAO</name>
<accession>A0AA94F5C7</accession>
<protein>
    <submittedName>
        <fullName evidence="1">Uncharacterized protein</fullName>
    </submittedName>
</protein>
<dbReference type="AlphaFoldDB" id="A0AA94F5C7"/>
<evidence type="ECO:0000313" key="1">
    <source>
        <dbReference type="EMBL" id="RVU88445.1"/>
    </source>
</evidence>
<dbReference type="EMBL" id="RWGX01000004">
    <property type="protein sequence ID" value="RVU88445.1"/>
    <property type="molecule type" value="Genomic_DNA"/>
</dbReference>
<sequence>MLIVDEKGVQSTEILSRFKDIIKKGSKIQLETIATVKENKAIFQFISLKLKTSSSTKVVYY</sequence>
<dbReference type="RefSeq" id="WP_127822181.1">
    <property type="nucleotide sequence ID" value="NZ_RWGX02000012.1"/>
</dbReference>
<reference evidence="1" key="1">
    <citation type="submission" date="2018-12" db="EMBL/GenBank/DDBJ databases">
        <title>Draft genome sequence of Flaovobacterium columnare BGFS27 isolated from channel catfish in Alabama.</title>
        <authorList>
            <person name="Cai W."/>
            <person name="Arias C."/>
        </authorList>
    </citation>
    <scope>NUCLEOTIDE SEQUENCE [LARGE SCALE GENOMIC DNA]</scope>
    <source>
        <strain evidence="1">BGFS27</strain>
    </source>
</reference>